<evidence type="ECO:0000313" key="2">
    <source>
        <dbReference type="EMBL" id="MEV8468818.1"/>
    </source>
</evidence>
<evidence type="ECO:0000313" key="3">
    <source>
        <dbReference type="Proteomes" id="UP001553161"/>
    </source>
</evidence>
<evidence type="ECO:0000256" key="1">
    <source>
        <dbReference type="SAM" id="Phobius"/>
    </source>
</evidence>
<accession>A0ABV3LBD7</accession>
<feature type="transmembrane region" description="Helical" evidence="1">
    <location>
        <begin position="97"/>
        <end position="125"/>
    </location>
</feature>
<dbReference type="EMBL" id="JBFBVU010000042">
    <property type="protein sequence ID" value="MEV8468818.1"/>
    <property type="molecule type" value="Genomic_DNA"/>
</dbReference>
<feature type="transmembrane region" description="Helical" evidence="1">
    <location>
        <begin position="145"/>
        <end position="178"/>
    </location>
</feature>
<keyword evidence="1" id="KW-0472">Membrane</keyword>
<proteinExistence type="predicted"/>
<evidence type="ECO:0008006" key="4">
    <source>
        <dbReference type="Google" id="ProtNLM"/>
    </source>
</evidence>
<keyword evidence="1" id="KW-0812">Transmembrane</keyword>
<dbReference type="Proteomes" id="UP001553161">
    <property type="component" value="Unassembled WGS sequence"/>
</dbReference>
<gene>
    <name evidence="2" type="ORF">AB0T83_18845</name>
</gene>
<name>A0ABV3LBD7_9RHOB</name>
<comment type="caution">
    <text evidence="2">The sequence shown here is derived from an EMBL/GenBank/DDBJ whole genome shotgun (WGS) entry which is preliminary data.</text>
</comment>
<keyword evidence="3" id="KW-1185">Reference proteome</keyword>
<reference evidence="2 3" key="1">
    <citation type="submission" date="2024-07" db="EMBL/GenBank/DDBJ databases">
        <authorList>
            <person name="Kang M."/>
        </authorList>
    </citation>
    <scope>NUCLEOTIDE SEQUENCE [LARGE SCALE GENOMIC DNA]</scope>
    <source>
        <strain evidence="2 3">DFM31</strain>
    </source>
</reference>
<protein>
    <recommendedName>
        <fullName evidence="4">ABC transmembrane type-1 domain-containing protein</fullName>
    </recommendedName>
</protein>
<keyword evidence="1" id="KW-1133">Transmembrane helix</keyword>
<sequence>MHGLVLTVGEESETQTAKRLDRGVKWRHLQGSSALFGECWTKIDGWPGSEIIEFWMDDMPDPTDEKYDVVTECIVSAFEGLPNSLIRRLLIRATIKLIPPVGIFLAGMSNLFGSVILFLGGSVAAMYLGTAFTQSESGLLQLVGLVLSFLGLPGSIVVFISSFLLDFVTIPLFGYSVFLGRSM</sequence>
<organism evidence="2 3">
    <name type="scientific">Meridianimarinicoccus marinus</name>
    <dbReference type="NCBI Taxonomy" id="3231483"/>
    <lineage>
        <taxon>Bacteria</taxon>
        <taxon>Pseudomonadati</taxon>
        <taxon>Pseudomonadota</taxon>
        <taxon>Alphaproteobacteria</taxon>
        <taxon>Rhodobacterales</taxon>
        <taxon>Paracoccaceae</taxon>
        <taxon>Meridianimarinicoccus</taxon>
    </lineage>
</organism>